<dbReference type="InterPro" id="IPR048447">
    <property type="entry name" value="DUF1980_C"/>
</dbReference>
<dbReference type="OrthoDB" id="9770408at2"/>
<keyword evidence="5" id="KW-1185">Reference proteome</keyword>
<proteinExistence type="predicted"/>
<feature type="transmembrane region" description="Helical" evidence="2">
    <location>
        <begin position="9"/>
        <end position="28"/>
    </location>
</feature>
<dbReference type="InterPro" id="IPR015402">
    <property type="entry name" value="DUF1980"/>
</dbReference>
<keyword evidence="2" id="KW-0472">Membrane</keyword>
<accession>A0A1M6X2L7</accession>
<organism evidence="4 5">
    <name type="scientific">Anaerocolumna jejuensis DSM 15929</name>
    <dbReference type="NCBI Taxonomy" id="1121322"/>
    <lineage>
        <taxon>Bacteria</taxon>
        <taxon>Bacillati</taxon>
        <taxon>Bacillota</taxon>
        <taxon>Clostridia</taxon>
        <taxon>Lachnospirales</taxon>
        <taxon>Lachnospiraceae</taxon>
        <taxon>Anaerocolumna</taxon>
    </lineage>
</organism>
<dbReference type="NCBIfam" id="TIGR03943">
    <property type="entry name" value="TIGR03943 family putative permease subunit"/>
    <property type="match status" value="1"/>
</dbReference>
<dbReference type="AlphaFoldDB" id="A0A1M6X2L7"/>
<keyword evidence="2" id="KW-1133">Transmembrane helix</keyword>
<feature type="compositionally biased region" description="Acidic residues" evidence="1">
    <location>
        <begin position="162"/>
        <end position="176"/>
    </location>
</feature>
<reference evidence="4 5" key="1">
    <citation type="submission" date="2016-11" db="EMBL/GenBank/DDBJ databases">
        <authorList>
            <person name="Jaros S."/>
            <person name="Januszkiewicz K."/>
            <person name="Wedrychowicz H."/>
        </authorList>
    </citation>
    <scope>NUCLEOTIDE SEQUENCE [LARGE SCALE GENOMIC DNA]</scope>
    <source>
        <strain evidence="4 5">DSM 15929</strain>
    </source>
</reference>
<evidence type="ECO:0000313" key="4">
    <source>
        <dbReference type="EMBL" id="SHL00230.1"/>
    </source>
</evidence>
<keyword evidence="2" id="KW-0812">Transmembrane</keyword>
<evidence type="ECO:0000256" key="2">
    <source>
        <dbReference type="SAM" id="Phobius"/>
    </source>
</evidence>
<feature type="transmembrane region" description="Helical" evidence="2">
    <location>
        <begin position="74"/>
        <end position="90"/>
    </location>
</feature>
<feature type="region of interest" description="Disordered" evidence="1">
    <location>
        <begin position="121"/>
        <end position="185"/>
    </location>
</feature>
<name>A0A1M6X2L7_9FIRM</name>
<protein>
    <submittedName>
        <fullName evidence="4">TIGR03943 family protein</fullName>
    </submittedName>
</protein>
<dbReference type="Pfam" id="PF21537">
    <property type="entry name" value="DUF1980_C"/>
    <property type="match status" value="1"/>
</dbReference>
<gene>
    <name evidence="4" type="ORF">SAMN02745136_03862</name>
</gene>
<dbReference type="InterPro" id="IPR052955">
    <property type="entry name" value="UPF0703_membrane_permease"/>
</dbReference>
<dbReference type="PANTHER" id="PTHR40047:SF1">
    <property type="entry name" value="UPF0703 PROTEIN YCGQ"/>
    <property type="match status" value="1"/>
</dbReference>
<evidence type="ECO:0000313" key="5">
    <source>
        <dbReference type="Proteomes" id="UP000184386"/>
    </source>
</evidence>
<dbReference type="STRING" id="1121322.SAMN02745136_03862"/>
<evidence type="ECO:0000259" key="3">
    <source>
        <dbReference type="Pfam" id="PF21537"/>
    </source>
</evidence>
<feature type="domain" description="DUF1980" evidence="3">
    <location>
        <begin position="187"/>
        <end position="315"/>
    </location>
</feature>
<dbReference type="RefSeq" id="WP_073278482.1">
    <property type="nucleotide sequence ID" value="NZ_FRAC01000021.1"/>
</dbReference>
<sequence>MRGNKNLEIYIKLFTVLALALFLAYELISGKITYYVHPRYLYGIWGAIVALLVFACSMMGELRRGRHNSNLKPYFLYLLPVVLAILFPAVEGGNGNIAIAQSSKGAESLYGSKNVADTADSKAEDSAWNTDGASTDGDVQGSNGDSAADIRDSNGDSAADVQDSEEIAGDSTDESSGEAANADEKDRSLKYKNKTGDGAILISDEDFGCWYFELFDFLKDFKGKRYQYTAQVFHMEDLKANQFLAGRYVMTCCALDLMGYGVITESDKSSSLKENEWITVTGTIGEYEYKGSKVPCLKDVVIKKTKAPKEEYVYYYYY</sequence>
<dbReference type="Proteomes" id="UP000184386">
    <property type="component" value="Unassembled WGS sequence"/>
</dbReference>
<dbReference type="PANTHER" id="PTHR40047">
    <property type="entry name" value="UPF0703 PROTEIN YCGQ"/>
    <property type="match status" value="1"/>
</dbReference>
<feature type="transmembrane region" description="Helical" evidence="2">
    <location>
        <begin position="40"/>
        <end position="62"/>
    </location>
</feature>
<evidence type="ECO:0000256" key="1">
    <source>
        <dbReference type="SAM" id="MobiDB-lite"/>
    </source>
</evidence>
<dbReference type="EMBL" id="FRAC01000021">
    <property type="protein sequence ID" value="SHL00230.1"/>
    <property type="molecule type" value="Genomic_DNA"/>
</dbReference>